<evidence type="ECO:0000256" key="4">
    <source>
        <dbReference type="ARBA" id="ARBA00023033"/>
    </source>
</evidence>
<accession>A0ABT4T9J9</accession>
<protein>
    <submittedName>
        <fullName evidence="6">TIGR03619 family F420-dependent LLM class oxidoreductase</fullName>
        <ecNumber evidence="6">1.-.-.-</ecNumber>
    </submittedName>
</protein>
<dbReference type="InterPro" id="IPR011251">
    <property type="entry name" value="Luciferase-like_dom"/>
</dbReference>
<dbReference type="PANTHER" id="PTHR30011:SF16">
    <property type="entry name" value="C2H2 FINGER DOMAIN TRANSCRIPTION FACTOR (EUROFUNG)-RELATED"/>
    <property type="match status" value="1"/>
</dbReference>
<sequence>MKVSVRCFGFPLTWYRPIAETAEQEGFHGLWIPDHVVSPTMTDGKYPYSAHGRPSFDPATPFADPLVMAGHLAAATSRIRLGIGVYVLPLRHPLIAARSVMSAQELSGGRLVLGVGVGWMRTEFESLDQEFSGRGGRTEEMLDVMRRAWTGEPVRHEGRWYSFPELTVAPPVTAPVPVLIGGASERALARAVQHGEGWYGPPGTADQTATYVTALQAELERQGRERSSFHIVARAPEDEPLAGVRALAERDVDEVVLNLPRAVAEVGEVTSWITEAAARLRADGALA</sequence>
<keyword evidence="4" id="KW-0503">Monooxygenase</keyword>
<dbReference type="GO" id="GO:0016491">
    <property type="term" value="F:oxidoreductase activity"/>
    <property type="evidence" value="ECO:0007669"/>
    <property type="project" value="UniProtKB-KW"/>
</dbReference>
<gene>
    <name evidence="6" type="ORF">OUY24_36380</name>
</gene>
<dbReference type="Proteomes" id="UP001212498">
    <property type="component" value="Unassembled WGS sequence"/>
</dbReference>
<dbReference type="Gene3D" id="3.20.20.30">
    <property type="entry name" value="Luciferase-like domain"/>
    <property type="match status" value="1"/>
</dbReference>
<feature type="domain" description="Luciferase-like" evidence="5">
    <location>
        <begin position="18"/>
        <end position="235"/>
    </location>
</feature>
<evidence type="ECO:0000256" key="2">
    <source>
        <dbReference type="ARBA" id="ARBA00022643"/>
    </source>
</evidence>
<dbReference type="EC" id="1.-.-.-" evidence="6"/>
<name>A0ABT4T9J9_9ACTN</name>
<dbReference type="PANTHER" id="PTHR30011">
    <property type="entry name" value="ALKANESULFONATE MONOOXYGENASE-RELATED"/>
    <property type="match status" value="1"/>
</dbReference>
<dbReference type="EMBL" id="JAPNUD010000175">
    <property type="protein sequence ID" value="MDA0646135.1"/>
    <property type="molecule type" value="Genomic_DNA"/>
</dbReference>
<dbReference type="RefSeq" id="WP_271279544.1">
    <property type="nucleotide sequence ID" value="NZ_BAABFD010000037.1"/>
</dbReference>
<evidence type="ECO:0000256" key="1">
    <source>
        <dbReference type="ARBA" id="ARBA00022630"/>
    </source>
</evidence>
<dbReference type="InterPro" id="IPR019921">
    <property type="entry name" value="Lucif-like_OxRdtase_Rv2161c"/>
</dbReference>
<evidence type="ECO:0000313" key="7">
    <source>
        <dbReference type="Proteomes" id="UP001212498"/>
    </source>
</evidence>
<evidence type="ECO:0000259" key="5">
    <source>
        <dbReference type="Pfam" id="PF00296"/>
    </source>
</evidence>
<keyword evidence="1" id="KW-0285">Flavoprotein</keyword>
<dbReference type="InterPro" id="IPR051260">
    <property type="entry name" value="Diverse_substr_monoxygenases"/>
</dbReference>
<proteinExistence type="predicted"/>
<dbReference type="Pfam" id="PF00296">
    <property type="entry name" value="Bac_luciferase"/>
    <property type="match status" value="1"/>
</dbReference>
<keyword evidence="2" id="KW-0288">FMN</keyword>
<dbReference type="NCBIfam" id="TIGR03619">
    <property type="entry name" value="F420_Rv2161c"/>
    <property type="match status" value="1"/>
</dbReference>
<keyword evidence="7" id="KW-1185">Reference proteome</keyword>
<organism evidence="6 7">
    <name type="scientific">Nonomuraea ferruginea</name>
    <dbReference type="NCBI Taxonomy" id="46174"/>
    <lineage>
        <taxon>Bacteria</taxon>
        <taxon>Bacillati</taxon>
        <taxon>Actinomycetota</taxon>
        <taxon>Actinomycetes</taxon>
        <taxon>Streptosporangiales</taxon>
        <taxon>Streptosporangiaceae</taxon>
        <taxon>Nonomuraea</taxon>
    </lineage>
</organism>
<evidence type="ECO:0000313" key="6">
    <source>
        <dbReference type="EMBL" id="MDA0646135.1"/>
    </source>
</evidence>
<comment type="caution">
    <text evidence="6">The sequence shown here is derived from an EMBL/GenBank/DDBJ whole genome shotgun (WGS) entry which is preliminary data.</text>
</comment>
<dbReference type="InterPro" id="IPR036661">
    <property type="entry name" value="Luciferase-like_sf"/>
</dbReference>
<reference evidence="6 7" key="1">
    <citation type="submission" date="2022-11" db="EMBL/GenBank/DDBJ databases">
        <title>Nonomuraea corallina sp. nov., a new species of the genus Nonomuraea isolated from sea side sediment in Thai sea.</title>
        <authorList>
            <person name="Ngamcharungchit C."/>
            <person name="Matsumoto A."/>
            <person name="Suriyachadkun C."/>
            <person name="Panbangred W."/>
            <person name="Inahashi Y."/>
            <person name="Intra B."/>
        </authorList>
    </citation>
    <scope>NUCLEOTIDE SEQUENCE [LARGE SCALE GENOMIC DNA]</scope>
    <source>
        <strain evidence="6 7">DSM 43553</strain>
    </source>
</reference>
<keyword evidence="3 6" id="KW-0560">Oxidoreductase</keyword>
<dbReference type="SUPFAM" id="SSF51679">
    <property type="entry name" value="Bacterial luciferase-like"/>
    <property type="match status" value="1"/>
</dbReference>
<evidence type="ECO:0000256" key="3">
    <source>
        <dbReference type="ARBA" id="ARBA00023002"/>
    </source>
</evidence>